<evidence type="ECO:0000259" key="8">
    <source>
        <dbReference type="PROSITE" id="PS50893"/>
    </source>
</evidence>
<dbReference type="PANTHER" id="PTHR43166:SF30">
    <property type="entry name" value="METHIONINE IMPORT ATP-BINDING PROTEIN METN"/>
    <property type="match status" value="1"/>
</dbReference>
<evidence type="ECO:0000256" key="5">
    <source>
        <dbReference type="ARBA" id="ARBA00022967"/>
    </source>
</evidence>
<feature type="domain" description="ABC transporter" evidence="8">
    <location>
        <begin position="13"/>
        <end position="252"/>
    </location>
</feature>
<evidence type="ECO:0000256" key="2">
    <source>
        <dbReference type="ARBA" id="ARBA00022475"/>
    </source>
</evidence>
<dbReference type="SUPFAM" id="SSF55021">
    <property type="entry name" value="ACT-like"/>
    <property type="match status" value="1"/>
</dbReference>
<dbReference type="InterPro" id="IPR041701">
    <property type="entry name" value="MetN_ABC"/>
</dbReference>
<dbReference type="Pfam" id="PF09383">
    <property type="entry name" value="NIL"/>
    <property type="match status" value="1"/>
</dbReference>
<dbReference type="RefSeq" id="WP_308806944.1">
    <property type="nucleotide sequence ID" value="NZ_CAMYCL010000021.1"/>
</dbReference>
<dbReference type="PANTHER" id="PTHR43166">
    <property type="entry name" value="AMINO ACID IMPORT ATP-BINDING PROTEIN"/>
    <property type="match status" value="1"/>
</dbReference>
<keyword evidence="10" id="KW-1185">Reference proteome</keyword>
<keyword evidence="6" id="KW-0029">Amino-acid transport</keyword>
<dbReference type="InterPro" id="IPR003593">
    <property type="entry name" value="AAA+_ATPase"/>
</dbReference>
<proteinExistence type="predicted"/>
<dbReference type="EMBL" id="JAWNGA010000003">
    <property type="protein sequence ID" value="MDY5132713.1"/>
    <property type="molecule type" value="Genomic_DNA"/>
</dbReference>
<dbReference type="Proteomes" id="UP001275049">
    <property type="component" value="Unassembled WGS sequence"/>
</dbReference>
<dbReference type="InterPro" id="IPR027417">
    <property type="entry name" value="P-loop_NTPase"/>
</dbReference>
<dbReference type="SMART" id="SM00382">
    <property type="entry name" value="AAA"/>
    <property type="match status" value="1"/>
</dbReference>
<keyword evidence="5" id="KW-1278">Translocase</keyword>
<evidence type="ECO:0000256" key="6">
    <source>
        <dbReference type="ARBA" id="ARBA00022970"/>
    </source>
</evidence>
<dbReference type="Pfam" id="PF00005">
    <property type="entry name" value="ABC_tran"/>
    <property type="match status" value="1"/>
</dbReference>
<keyword evidence="1" id="KW-0813">Transport</keyword>
<dbReference type="PROSITE" id="PS00211">
    <property type="entry name" value="ABC_TRANSPORTER_1"/>
    <property type="match status" value="1"/>
</dbReference>
<dbReference type="SUPFAM" id="SSF52540">
    <property type="entry name" value="P-loop containing nucleoside triphosphate hydrolases"/>
    <property type="match status" value="1"/>
</dbReference>
<protein>
    <submittedName>
        <fullName evidence="9">Methionine ABC transporter ATP-binding protein</fullName>
    </submittedName>
</protein>
<keyword evidence="7" id="KW-0472">Membrane</keyword>
<reference evidence="9 10" key="1">
    <citation type="submission" date="2023-10" db="EMBL/GenBank/DDBJ databases">
        <title>Whole Genome based description of the genera Actinobaculum and Actinotignum reveals a complex phylogenetic relationship within the species included in the genus Actinotignum.</title>
        <authorList>
            <person name="Jensen C.S."/>
            <person name="Dargis R."/>
            <person name="Kemp M."/>
            <person name="Christensen J.J."/>
        </authorList>
    </citation>
    <scope>NUCLEOTIDE SEQUENCE [LARGE SCALE GENOMIC DNA]</scope>
    <source>
        <strain evidence="9 10">SLA_B974</strain>
    </source>
</reference>
<keyword evidence="4 9" id="KW-0067">ATP-binding</keyword>
<evidence type="ECO:0000256" key="4">
    <source>
        <dbReference type="ARBA" id="ARBA00022840"/>
    </source>
</evidence>
<dbReference type="PROSITE" id="PS50893">
    <property type="entry name" value="ABC_TRANSPORTER_2"/>
    <property type="match status" value="1"/>
</dbReference>
<dbReference type="InterPro" id="IPR017871">
    <property type="entry name" value="ABC_transporter-like_CS"/>
</dbReference>
<evidence type="ECO:0000256" key="1">
    <source>
        <dbReference type="ARBA" id="ARBA00022448"/>
    </source>
</evidence>
<dbReference type="GO" id="GO:0005524">
    <property type="term" value="F:ATP binding"/>
    <property type="evidence" value="ECO:0007669"/>
    <property type="project" value="UniProtKB-KW"/>
</dbReference>
<dbReference type="InterPro" id="IPR045865">
    <property type="entry name" value="ACT-like_dom_sf"/>
</dbReference>
<evidence type="ECO:0000313" key="10">
    <source>
        <dbReference type="Proteomes" id="UP001275049"/>
    </source>
</evidence>
<gene>
    <name evidence="9" type="ORF">R6G86_02995</name>
</gene>
<organism evidence="9 10">
    <name type="scientific">Actinotignum urinale</name>
    <dbReference type="NCBI Taxonomy" id="190146"/>
    <lineage>
        <taxon>Bacteria</taxon>
        <taxon>Bacillati</taxon>
        <taxon>Actinomycetota</taxon>
        <taxon>Actinomycetes</taxon>
        <taxon>Actinomycetales</taxon>
        <taxon>Actinomycetaceae</taxon>
        <taxon>Actinotignum</taxon>
    </lineage>
</organism>
<dbReference type="InterPro" id="IPR003439">
    <property type="entry name" value="ABC_transporter-like_ATP-bd"/>
</dbReference>
<dbReference type="CDD" id="cd03258">
    <property type="entry name" value="ABC_MetN_methionine_transporter"/>
    <property type="match status" value="1"/>
</dbReference>
<dbReference type="SMART" id="SM00930">
    <property type="entry name" value="NIL"/>
    <property type="match status" value="1"/>
</dbReference>
<dbReference type="InterPro" id="IPR018449">
    <property type="entry name" value="NIL_domain"/>
</dbReference>
<name>A0ABU5GAQ4_9ACTO</name>
<dbReference type="Gene3D" id="3.30.70.260">
    <property type="match status" value="1"/>
</dbReference>
<accession>A0ABU5GAQ4</accession>
<evidence type="ECO:0000256" key="7">
    <source>
        <dbReference type="ARBA" id="ARBA00023136"/>
    </source>
</evidence>
<comment type="caution">
    <text evidence="9">The sequence shown here is derived from an EMBL/GenBank/DDBJ whole genome shotgun (WGS) entry which is preliminary data.</text>
</comment>
<evidence type="ECO:0000256" key="3">
    <source>
        <dbReference type="ARBA" id="ARBA00022741"/>
    </source>
</evidence>
<dbReference type="Gene3D" id="3.40.50.300">
    <property type="entry name" value="P-loop containing nucleotide triphosphate hydrolases"/>
    <property type="match status" value="1"/>
</dbReference>
<sequence length="347" mass="38008">MTTQDTTPRGTSITFKDVTKVFQHKKGSVTAVDNVNLEVKPGEIIGIIGYSGAGKSTLVRLINGLDTVTSGHIYLDGTDIVGMPEKQMRTMRRKIGMIFQQFNLFSSRTAAGNVEYPLKLAGVPKQERAQRVQQLLDFVGLGDRGSSYPEQLSGGQKQRVGIARALATTPSLLLADEATSALDPETTHDVLRLLRKVNRELGITIVVITHEMDVIRSIADNVAVMENGKVVEYGSVYEIFSNPQTPIAKHFVSTSLRNTPDELEEDQLLGQEGRLFTIKLTEKSGFFSAAANARNNGVYFSIVHGGVTTIQNQSFGNMTVRLLGEDSAIQQFYNEVAATTDIKEIVR</sequence>
<keyword evidence="2" id="KW-1003">Cell membrane</keyword>
<keyword evidence="3" id="KW-0547">Nucleotide-binding</keyword>
<dbReference type="InterPro" id="IPR050086">
    <property type="entry name" value="MetN_ABC_transporter-like"/>
</dbReference>
<evidence type="ECO:0000313" key="9">
    <source>
        <dbReference type="EMBL" id="MDY5132713.1"/>
    </source>
</evidence>